<evidence type="ECO:0000313" key="12">
    <source>
        <dbReference type="EMBL" id="SHK53032.1"/>
    </source>
</evidence>
<dbReference type="InterPro" id="IPR013785">
    <property type="entry name" value="Aldolase_TIM"/>
</dbReference>
<accession>A0A1M6T7M0</accession>
<dbReference type="EMBL" id="FRAP01000007">
    <property type="protein sequence ID" value="SHK53032.1"/>
    <property type="molecule type" value="Genomic_DNA"/>
</dbReference>
<dbReference type="InterPro" id="IPR051793">
    <property type="entry name" value="NADH:flavin_oxidoreductase"/>
</dbReference>
<dbReference type="GO" id="GO:0016491">
    <property type="term" value="F:oxidoreductase activity"/>
    <property type="evidence" value="ECO:0007669"/>
    <property type="project" value="UniProtKB-KW"/>
</dbReference>
<keyword evidence="4" id="KW-0285">Flavoprotein</keyword>
<comment type="similarity">
    <text evidence="3">In the N-terminal section; belongs to the NADH:flavin oxidoreductase/NADH oxidase family.</text>
</comment>
<dbReference type="PRINTS" id="PR00368">
    <property type="entry name" value="FADPNR"/>
</dbReference>
<evidence type="ECO:0000256" key="2">
    <source>
        <dbReference type="ARBA" id="ARBA00001966"/>
    </source>
</evidence>
<evidence type="ECO:0000256" key="4">
    <source>
        <dbReference type="ARBA" id="ARBA00022630"/>
    </source>
</evidence>
<keyword evidence="7" id="KW-0560">Oxidoreductase</keyword>
<dbReference type="PANTHER" id="PTHR42917">
    <property type="entry name" value="2,4-DIENOYL-COA REDUCTASE"/>
    <property type="match status" value="1"/>
</dbReference>
<dbReference type="AlphaFoldDB" id="A0A1M6T7M0"/>
<feature type="domain" description="FAD/NAD(P)-binding" evidence="11">
    <location>
        <begin position="384"/>
        <end position="620"/>
    </location>
</feature>
<organism evidence="12 13">
    <name type="scientific">Pseudonocardia thermophila</name>
    <dbReference type="NCBI Taxonomy" id="1848"/>
    <lineage>
        <taxon>Bacteria</taxon>
        <taxon>Bacillati</taxon>
        <taxon>Actinomycetota</taxon>
        <taxon>Actinomycetes</taxon>
        <taxon>Pseudonocardiales</taxon>
        <taxon>Pseudonocardiaceae</taxon>
        <taxon>Pseudonocardia</taxon>
    </lineage>
</organism>
<evidence type="ECO:0000259" key="10">
    <source>
        <dbReference type="Pfam" id="PF00724"/>
    </source>
</evidence>
<dbReference type="STRING" id="1848.SAMN05443637_107210"/>
<evidence type="ECO:0000256" key="5">
    <source>
        <dbReference type="ARBA" id="ARBA00022643"/>
    </source>
</evidence>
<sequence>MLFPHLASPLDAGRLQLQNRTVFPAHQTLMSRDGVVGDRMYRYYLERAKGGVGAVIVEGAAPHPSAPKFPEYLLAYDERILPSLDRLADGLHEHGTKAIVQIAHSGSRMPSLDSQRPLWAPSDVRSAISPEIPHAMTEDEIAELLDGYYTAATVVARSRCDGIEFHSAHEYLPGQFLSPVNNRRTDRWGGSLENRMRFLLEGLRRVREGLGDDRVLGVRINGADLREDGVQTEEYVEIARRLEATGLIDYISVSAGTSAANHLIVPPMDVEHRVYVPYAAAIKAAVSLPVFAVGRIKRPEEAEDVLASGQADVVAVAREFIADPEWLKKSLTAPETIRPCIGCNQGCFGNLYLNRRLTCTVNPAVGREAELGLGTVPAAAQRRRVAVVGGGPGGMEAAIAAAERGHDVTLFEAAGELGGLVPIASATPARRELAELVEFQAGELKRLGVDVRLGTRVGADDLAGYDAVVTATGGSPREPEFPISGVQALTPEEAVAATSADWAGRTVVVVDDVAHFPAYLPAEVLADRGATVVVATPKLSAGSNLDTATMMTMHMRLARKGVEFFVHQAVVGADEHGVRFRDTLTGAETVRPADALVLAIGRRADDALTAELAARGVEVHPVGDCVAPRTITEAVREGRAAGRAV</sequence>
<proteinExistence type="inferred from homology"/>
<comment type="cofactor">
    <cofactor evidence="1">
        <name>FMN</name>
        <dbReference type="ChEBI" id="CHEBI:58210"/>
    </cofactor>
</comment>
<dbReference type="Gene3D" id="3.40.50.720">
    <property type="entry name" value="NAD(P)-binding Rossmann-like Domain"/>
    <property type="match status" value="1"/>
</dbReference>
<dbReference type="SUPFAM" id="SSF51971">
    <property type="entry name" value="Nucleotide-binding domain"/>
    <property type="match status" value="1"/>
</dbReference>
<evidence type="ECO:0000256" key="8">
    <source>
        <dbReference type="ARBA" id="ARBA00023004"/>
    </source>
</evidence>
<protein>
    <submittedName>
        <fullName evidence="12">2,4-dienoyl-CoA reductase</fullName>
    </submittedName>
</protein>
<dbReference type="GO" id="GO:0051536">
    <property type="term" value="F:iron-sulfur cluster binding"/>
    <property type="evidence" value="ECO:0007669"/>
    <property type="project" value="UniProtKB-KW"/>
</dbReference>
<evidence type="ECO:0000256" key="6">
    <source>
        <dbReference type="ARBA" id="ARBA00022723"/>
    </source>
</evidence>
<dbReference type="Pfam" id="PF07992">
    <property type="entry name" value="Pyr_redox_2"/>
    <property type="match status" value="1"/>
</dbReference>
<dbReference type="OrthoDB" id="3169239at2"/>
<keyword evidence="5" id="KW-0288">FMN</keyword>
<reference evidence="12 13" key="1">
    <citation type="submission" date="2016-11" db="EMBL/GenBank/DDBJ databases">
        <authorList>
            <person name="Jaros S."/>
            <person name="Januszkiewicz K."/>
            <person name="Wedrychowicz H."/>
        </authorList>
    </citation>
    <scope>NUCLEOTIDE SEQUENCE [LARGE SCALE GENOMIC DNA]</scope>
    <source>
        <strain evidence="12 13">DSM 43832</strain>
    </source>
</reference>
<keyword evidence="8" id="KW-0408">Iron</keyword>
<dbReference type="Gene3D" id="3.20.20.70">
    <property type="entry name" value="Aldolase class I"/>
    <property type="match status" value="1"/>
</dbReference>
<evidence type="ECO:0000313" key="13">
    <source>
        <dbReference type="Proteomes" id="UP000184363"/>
    </source>
</evidence>
<feature type="domain" description="NADH:flavin oxidoreductase/NADH oxidase N-terminal" evidence="10">
    <location>
        <begin position="7"/>
        <end position="329"/>
    </location>
</feature>
<dbReference type="InterPro" id="IPR023753">
    <property type="entry name" value="FAD/NAD-binding_dom"/>
</dbReference>
<dbReference type="Proteomes" id="UP000184363">
    <property type="component" value="Unassembled WGS sequence"/>
</dbReference>
<dbReference type="SUPFAM" id="SSF51905">
    <property type="entry name" value="FAD/NAD(P)-binding domain"/>
    <property type="match status" value="1"/>
</dbReference>
<dbReference type="RefSeq" id="WP_073457048.1">
    <property type="nucleotide sequence ID" value="NZ_FRAP01000007.1"/>
</dbReference>
<evidence type="ECO:0000259" key="11">
    <source>
        <dbReference type="Pfam" id="PF07992"/>
    </source>
</evidence>
<dbReference type="GO" id="GO:0010181">
    <property type="term" value="F:FMN binding"/>
    <property type="evidence" value="ECO:0007669"/>
    <property type="project" value="InterPro"/>
</dbReference>
<keyword evidence="6" id="KW-0479">Metal-binding</keyword>
<dbReference type="InterPro" id="IPR001155">
    <property type="entry name" value="OxRdtase_FMN_N"/>
</dbReference>
<evidence type="ECO:0000256" key="7">
    <source>
        <dbReference type="ARBA" id="ARBA00023002"/>
    </source>
</evidence>
<dbReference type="SUPFAM" id="SSF51395">
    <property type="entry name" value="FMN-linked oxidoreductases"/>
    <property type="match status" value="1"/>
</dbReference>
<name>A0A1M6T7M0_PSETH</name>
<dbReference type="InterPro" id="IPR036188">
    <property type="entry name" value="FAD/NAD-bd_sf"/>
</dbReference>
<evidence type="ECO:0000256" key="9">
    <source>
        <dbReference type="ARBA" id="ARBA00023014"/>
    </source>
</evidence>
<dbReference type="GO" id="GO:0046872">
    <property type="term" value="F:metal ion binding"/>
    <property type="evidence" value="ECO:0007669"/>
    <property type="project" value="UniProtKB-KW"/>
</dbReference>
<evidence type="ECO:0000256" key="3">
    <source>
        <dbReference type="ARBA" id="ARBA00011048"/>
    </source>
</evidence>
<dbReference type="PANTHER" id="PTHR42917:SF2">
    <property type="entry name" value="2,4-DIENOYL-COA REDUCTASE [(2E)-ENOYL-COA-PRODUCING]"/>
    <property type="match status" value="1"/>
</dbReference>
<evidence type="ECO:0000256" key="1">
    <source>
        <dbReference type="ARBA" id="ARBA00001917"/>
    </source>
</evidence>
<dbReference type="Pfam" id="PF00724">
    <property type="entry name" value="Oxidored_FMN"/>
    <property type="match status" value="1"/>
</dbReference>
<keyword evidence="9" id="KW-0411">Iron-sulfur</keyword>
<keyword evidence="13" id="KW-1185">Reference proteome</keyword>
<gene>
    <name evidence="12" type="ORF">SAMN05443637_107210</name>
</gene>
<dbReference type="Gene3D" id="3.50.50.60">
    <property type="entry name" value="FAD/NAD(P)-binding domain"/>
    <property type="match status" value="1"/>
</dbReference>
<comment type="cofactor">
    <cofactor evidence="2">
        <name>[4Fe-4S] cluster</name>
        <dbReference type="ChEBI" id="CHEBI:49883"/>
    </cofactor>
</comment>